<accession>A0ABZ2KBX8</accession>
<protein>
    <submittedName>
        <fullName evidence="1">Uncharacterized protein</fullName>
    </submittedName>
</protein>
<proteinExistence type="predicted"/>
<sequence>MDSRLDVPVYLECQEDGTVSASCPSLSCHCNAPSRADALTMIDQLVRTATFRAAAHPAAPAGETYEIVFLAISSANIHATKARRAKG</sequence>
<keyword evidence="2" id="KW-1185">Reference proteome</keyword>
<evidence type="ECO:0000313" key="1">
    <source>
        <dbReference type="EMBL" id="WXA96168.1"/>
    </source>
</evidence>
<dbReference type="EMBL" id="CP089982">
    <property type="protein sequence ID" value="WXA96168.1"/>
    <property type="molecule type" value="Genomic_DNA"/>
</dbReference>
<evidence type="ECO:0000313" key="2">
    <source>
        <dbReference type="Proteomes" id="UP001379533"/>
    </source>
</evidence>
<gene>
    <name evidence="1" type="ORF">LZC95_04865</name>
</gene>
<name>A0ABZ2KBX8_9BACT</name>
<dbReference type="Proteomes" id="UP001379533">
    <property type="component" value="Chromosome"/>
</dbReference>
<dbReference type="RefSeq" id="WP_394846781.1">
    <property type="nucleotide sequence ID" value="NZ_CP089982.1"/>
</dbReference>
<organism evidence="1 2">
    <name type="scientific">Pendulispora brunnea</name>
    <dbReference type="NCBI Taxonomy" id="2905690"/>
    <lineage>
        <taxon>Bacteria</taxon>
        <taxon>Pseudomonadati</taxon>
        <taxon>Myxococcota</taxon>
        <taxon>Myxococcia</taxon>
        <taxon>Myxococcales</taxon>
        <taxon>Sorangiineae</taxon>
        <taxon>Pendulisporaceae</taxon>
        <taxon>Pendulispora</taxon>
    </lineage>
</organism>
<reference evidence="1 2" key="1">
    <citation type="submission" date="2021-12" db="EMBL/GenBank/DDBJ databases">
        <title>Discovery of the Pendulisporaceae a myxobacterial family with distinct sporulation behavior and unique specialized metabolism.</title>
        <authorList>
            <person name="Garcia R."/>
            <person name="Popoff A."/>
            <person name="Bader C.D."/>
            <person name="Loehr J."/>
            <person name="Walesch S."/>
            <person name="Walt C."/>
            <person name="Boldt J."/>
            <person name="Bunk B."/>
            <person name="Haeckl F.J.F.P.J."/>
            <person name="Gunesch A.P."/>
            <person name="Birkelbach J."/>
            <person name="Nuebel U."/>
            <person name="Pietschmann T."/>
            <person name="Bach T."/>
            <person name="Mueller R."/>
        </authorList>
    </citation>
    <scope>NUCLEOTIDE SEQUENCE [LARGE SCALE GENOMIC DNA]</scope>
    <source>
        <strain evidence="1 2">MSr12523</strain>
    </source>
</reference>